<dbReference type="Pfam" id="PF02146">
    <property type="entry name" value="SIR2"/>
    <property type="match status" value="1"/>
</dbReference>
<dbReference type="NCBIfam" id="NF003738">
    <property type="entry name" value="PRK05333.1"/>
    <property type="match status" value="1"/>
</dbReference>
<dbReference type="GO" id="GO:0005737">
    <property type="term" value="C:cytoplasm"/>
    <property type="evidence" value="ECO:0007669"/>
    <property type="project" value="UniProtKB-SubCell"/>
</dbReference>
<dbReference type="SUPFAM" id="SSF52467">
    <property type="entry name" value="DHS-like NAD/FAD-binding domain"/>
    <property type="match status" value="1"/>
</dbReference>
<comment type="cofactor">
    <cofactor evidence="5">
        <name>Zn(2+)</name>
        <dbReference type="ChEBI" id="CHEBI:29105"/>
    </cofactor>
    <text evidence="5">Binds 1 zinc ion per subunit.</text>
</comment>
<evidence type="ECO:0000313" key="8">
    <source>
        <dbReference type="EMBL" id="AWV07454.1"/>
    </source>
</evidence>
<dbReference type="KEGG" id="lmb:C9I47_1765"/>
<dbReference type="EMBL" id="CP029843">
    <property type="protein sequence ID" value="AWV07454.1"/>
    <property type="molecule type" value="Genomic_DNA"/>
</dbReference>
<keyword evidence="3 5" id="KW-0862">Zinc</keyword>
<reference evidence="8 9" key="1">
    <citation type="submission" date="2018-05" db="EMBL/GenBank/DDBJ databases">
        <title>The complete genome of Lysobacter maris HZ9B, a marine bacterium antagonistic against terrestrial plant pathogens.</title>
        <authorList>
            <person name="Zhang X.-Q."/>
        </authorList>
    </citation>
    <scope>NUCLEOTIDE SEQUENCE [LARGE SCALE GENOMIC DNA]</scope>
    <source>
        <strain evidence="8 9">HZ9B</strain>
    </source>
</reference>
<keyword evidence="1 5" id="KW-0808">Transferase</keyword>
<feature type="binding site" evidence="5">
    <location>
        <begin position="109"/>
        <end position="112"/>
    </location>
    <ligand>
        <name>NAD(+)</name>
        <dbReference type="ChEBI" id="CHEBI:57540"/>
    </ligand>
</feature>
<feature type="binding site" evidence="5 6">
    <location>
        <position position="186"/>
    </location>
    <ligand>
        <name>Zn(2+)</name>
        <dbReference type="ChEBI" id="CHEBI:29105"/>
    </ligand>
</feature>
<dbReference type="PANTHER" id="PTHR11085:SF10">
    <property type="entry name" value="NAD-DEPENDENT PROTEIN DEACYLASE SIRTUIN-5, MITOCHONDRIAL-RELATED"/>
    <property type="match status" value="1"/>
</dbReference>
<sequence length="283" mass="30138">MAIAPPVDAEDASQALADWLAPHRRLFVLTGAGCSTASGIPDYRDSDGGWKRSAPITWQAFGSDPLARARYWARSQVGWPRVAAARPNPAHHALARLQALGRVERLVTQNVDGLHQRAGSAAVIDLHGRIDMTVCLGCGRRLPRDRVQDLLEAANPDWIGLQAASAPDGDADLDGHDFGRYRVPGCGDCGGLIKPDVVFFGENVPRERVADASSALARADAMLVVGSSLMVYSGYRFARAAREAGLPLAILTRGITRADPLATLKLEADAGTVLPAALARLRP</sequence>
<keyword evidence="4 5" id="KW-0520">NAD</keyword>
<dbReference type="InterPro" id="IPR026587">
    <property type="entry name" value="Sirtuin_class_II"/>
</dbReference>
<dbReference type="PANTHER" id="PTHR11085">
    <property type="entry name" value="NAD-DEPENDENT PROTEIN DEACYLASE SIRTUIN-5, MITOCHONDRIAL-RELATED"/>
    <property type="match status" value="1"/>
</dbReference>
<dbReference type="HAMAP" id="MF_01967">
    <property type="entry name" value="Sirtuin_ClassII"/>
    <property type="match status" value="1"/>
</dbReference>
<dbReference type="GO" id="GO:0070403">
    <property type="term" value="F:NAD+ binding"/>
    <property type="evidence" value="ECO:0007669"/>
    <property type="project" value="UniProtKB-UniRule"/>
</dbReference>
<feature type="binding site" evidence="5 6">
    <location>
        <position position="135"/>
    </location>
    <ligand>
        <name>Zn(2+)</name>
        <dbReference type="ChEBI" id="CHEBI:29105"/>
    </ligand>
</feature>
<feature type="binding site" evidence="5 6">
    <location>
        <position position="189"/>
    </location>
    <ligand>
        <name>Zn(2+)</name>
        <dbReference type="ChEBI" id="CHEBI:29105"/>
    </ligand>
</feature>
<dbReference type="RefSeq" id="WP_111266556.1">
    <property type="nucleotide sequence ID" value="NZ_CP029843.1"/>
</dbReference>
<name>A0A2U9T9A5_9GAMM</name>
<dbReference type="InterPro" id="IPR050134">
    <property type="entry name" value="NAD-dep_sirtuin_deacylases"/>
</dbReference>
<protein>
    <recommendedName>
        <fullName evidence="5">NAD-dependent protein deacetylase</fullName>
        <ecNumber evidence="5">2.3.1.286</ecNumber>
    </recommendedName>
    <alternativeName>
        <fullName evidence="5">Regulatory protein SIR2 homolog</fullName>
    </alternativeName>
</protein>
<dbReference type="Proteomes" id="UP000249447">
    <property type="component" value="Chromosome"/>
</dbReference>
<evidence type="ECO:0000256" key="4">
    <source>
        <dbReference type="ARBA" id="ARBA00023027"/>
    </source>
</evidence>
<evidence type="ECO:0000313" key="9">
    <source>
        <dbReference type="Proteomes" id="UP000249447"/>
    </source>
</evidence>
<dbReference type="InterPro" id="IPR026590">
    <property type="entry name" value="Ssirtuin_cat_dom"/>
</dbReference>
<dbReference type="Gene3D" id="3.30.1600.10">
    <property type="entry name" value="SIR2/SIRT2 'Small Domain"/>
    <property type="match status" value="1"/>
</dbReference>
<evidence type="ECO:0000259" key="7">
    <source>
        <dbReference type="PROSITE" id="PS50305"/>
    </source>
</evidence>
<comment type="caution">
    <text evidence="5">Lacks conserved residue(s) required for the propagation of feature annotation.</text>
</comment>
<accession>A0A2U9T9A5</accession>
<dbReference type="GO" id="GO:0017136">
    <property type="term" value="F:histone deacetylase activity, NAD-dependent"/>
    <property type="evidence" value="ECO:0007669"/>
    <property type="project" value="TreeGrafter"/>
</dbReference>
<evidence type="ECO:0000256" key="1">
    <source>
        <dbReference type="ARBA" id="ARBA00022679"/>
    </source>
</evidence>
<dbReference type="EC" id="2.3.1.286" evidence="5"/>
<feature type="binding site" evidence="5">
    <location>
        <position position="270"/>
    </location>
    <ligand>
        <name>NAD(+)</name>
        <dbReference type="ChEBI" id="CHEBI:57540"/>
    </ligand>
</feature>
<feature type="domain" description="Deacetylase sirtuin-type" evidence="7">
    <location>
        <begin position="5"/>
        <end position="283"/>
    </location>
</feature>
<evidence type="ECO:0000256" key="6">
    <source>
        <dbReference type="PROSITE-ProRule" id="PRU00236"/>
    </source>
</evidence>
<comment type="subcellular location">
    <subcellularLocation>
        <location evidence="5">Cytoplasm</location>
    </subcellularLocation>
</comment>
<dbReference type="PROSITE" id="PS50305">
    <property type="entry name" value="SIRTUIN"/>
    <property type="match status" value="1"/>
</dbReference>
<dbReference type="InterPro" id="IPR003000">
    <property type="entry name" value="Sirtuin"/>
</dbReference>
<evidence type="ECO:0000256" key="2">
    <source>
        <dbReference type="ARBA" id="ARBA00022723"/>
    </source>
</evidence>
<dbReference type="OrthoDB" id="9800582at2"/>
<dbReference type="AlphaFoldDB" id="A0A2U9T9A5"/>
<keyword evidence="2 5" id="KW-0479">Metal-binding</keyword>
<evidence type="ECO:0000256" key="5">
    <source>
        <dbReference type="HAMAP-Rule" id="MF_01967"/>
    </source>
</evidence>
<comment type="catalytic activity">
    <reaction evidence="5">
        <text>N(6)-acetyl-L-lysyl-[protein] + NAD(+) + H2O = 2''-O-acetyl-ADP-D-ribose + nicotinamide + L-lysyl-[protein]</text>
        <dbReference type="Rhea" id="RHEA:43636"/>
        <dbReference type="Rhea" id="RHEA-COMP:9752"/>
        <dbReference type="Rhea" id="RHEA-COMP:10731"/>
        <dbReference type="ChEBI" id="CHEBI:15377"/>
        <dbReference type="ChEBI" id="CHEBI:17154"/>
        <dbReference type="ChEBI" id="CHEBI:29969"/>
        <dbReference type="ChEBI" id="CHEBI:57540"/>
        <dbReference type="ChEBI" id="CHEBI:61930"/>
        <dbReference type="ChEBI" id="CHEBI:83767"/>
        <dbReference type="EC" id="2.3.1.286"/>
    </reaction>
</comment>
<evidence type="ECO:0000256" key="3">
    <source>
        <dbReference type="ARBA" id="ARBA00022833"/>
    </source>
</evidence>
<dbReference type="InterPro" id="IPR029035">
    <property type="entry name" value="DHS-like_NAD/FAD-binding_dom"/>
</dbReference>
<dbReference type="Gene3D" id="3.40.50.1220">
    <property type="entry name" value="TPP-binding domain"/>
    <property type="match status" value="1"/>
</dbReference>
<proteinExistence type="inferred from homology"/>
<organism evidence="8 9">
    <name type="scientific">Marilutibacter maris</name>
    <dbReference type="NCBI Taxonomy" id="1605891"/>
    <lineage>
        <taxon>Bacteria</taxon>
        <taxon>Pseudomonadati</taxon>
        <taxon>Pseudomonadota</taxon>
        <taxon>Gammaproteobacteria</taxon>
        <taxon>Lysobacterales</taxon>
        <taxon>Lysobacteraceae</taxon>
        <taxon>Marilutibacter</taxon>
    </lineage>
</organism>
<comment type="function">
    <text evidence="5">NAD-dependent protein deacetylase which modulates the activities of several enzymes which are inactive in their acetylated form.</text>
</comment>
<comment type="similarity">
    <text evidence="5">Belongs to the sirtuin family. Class II subfamily.</text>
</comment>
<keyword evidence="5" id="KW-0963">Cytoplasm</keyword>
<feature type="binding site" evidence="5 6">
    <location>
        <position position="138"/>
    </location>
    <ligand>
        <name>Zn(2+)</name>
        <dbReference type="ChEBI" id="CHEBI:29105"/>
    </ligand>
</feature>
<feature type="active site" description="Proton acceptor" evidence="5 6">
    <location>
        <position position="127"/>
    </location>
</feature>
<dbReference type="GO" id="GO:0008270">
    <property type="term" value="F:zinc ion binding"/>
    <property type="evidence" value="ECO:0007669"/>
    <property type="project" value="UniProtKB-UniRule"/>
</dbReference>
<dbReference type="InterPro" id="IPR026591">
    <property type="entry name" value="Sirtuin_cat_small_dom_sf"/>
</dbReference>
<gene>
    <name evidence="5" type="primary">cobB</name>
    <name evidence="8" type="ORF">C9I47_1765</name>
</gene>
<feature type="binding site" evidence="5">
    <location>
        <begin position="226"/>
        <end position="228"/>
    </location>
    <ligand>
        <name>NAD(+)</name>
        <dbReference type="ChEBI" id="CHEBI:57540"/>
    </ligand>
</feature>
<keyword evidence="9" id="KW-1185">Reference proteome</keyword>